<dbReference type="NCBIfam" id="NF033510">
    <property type="entry name" value="Ca_tandemer"/>
    <property type="match status" value="4"/>
</dbReference>
<dbReference type="Proteomes" id="UP000239273">
    <property type="component" value="Unassembled WGS sequence"/>
</dbReference>
<name>A0A2S7X6H5_9GAMM</name>
<evidence type="ECO:0000313" key="3">
    <source>
        <dbReference type="Proteomes" id="UP000239273"/>
    </source>
</evidence>
<gene>
    <name evidence="2" type="ORF">BTO23_11295</name>
</gene>
<dbReference type="EMBL" id="MSCP01000002">
    <property type="protein sequence ID" value="PQJ86725.1"/>
    <property type="molecule type" value="Genomic_DNA"/>
</dbReference>
<reference evidence="2 3" key="1">
    <citation type="submission" date="2016-12" db="EMBL/GenBank/DDBJ databases">
        <title>Diversity of luminous bacteria.</title>
        <authorList>
            <person name="Yoshizawa S."/>
            <person name="Kogure K."/>
        </authorList>
    </citation>
    <scope>NUCLEOTIDE SEQUENCE [LARGE SCALE GENOMIC DNA]</scope>
    <source>
        <strain evidence="2 3">NBRC 105001</strain>
    </source>
</reference>
<sequence>MALITSEQQIIIIDTNGSLKLINPGEAILPGEIIVEHESGEISVDVADSTEENDINSILNAIANGEDPSVVSESPAAGEESGSSLTASTEIQRIGKSTIAETNFDTSSLEAIGLSRTQSLTLLEQYKSFRETGSFDISGINNDVVKIAPSISITEMDSNGVINGINAVDGIQVDVILPLGTENGDRLELRDSAGNIVSKYLITENDIVNGKIELSVSVPDDGTHEFIADITDSSGRSGPESNKTAFELDTSADAGTVTVADITADDVINAAESGQTIAVTGTAIGGDISENDVVTMTINGQAYQTTVDANGNWTVDVAGADLAADTEFEVSVASTDAAGNEVNSTATSTHTVDTSADAGTVTVADITADDVINAAESGQTIAVTGTATGGDIGENDVVSMTINGQAYQTTVDENGNWSVDVAGSDLANDTEFEVSVASTDAAGNTIESTATSTHTVDLVAEAGTVTVADITEDDVINAAESGQTIAVTGTAIGGDISENDVVTMTINGQAYQTTVDENGNWSVDVAGSDLAADTEFEVSVASTDAAGNEVNSTATSTHTVDTSADAGTVTVADITADDVINAAESGQTIAVTGTATGGDIGENDVVSMTINGQAYDTTVDENGNWTVDVAGADLAADTEFEVSVASTDAAGNEVNSIATSTHTVDLVADAGTVTVALITTDDVINAAESGQTIAVTGTATGG</sequence>
<dbReference type="RefSeq" id="WP_170066732.1">
    <property type="nucleotide sequence ID" value="NZ_MSCP01000002.1"/>
</dbReference>
<dbReference type="InterPro" id="IPR049826">
    <property type="entry name" value="Ig-like_ice"/>
</dbReference>
<organism evidence="2 3">
    <name type="scientific">Aliivibrio sifiae</name>
    <dbReference type="NCBI Taxonomy" id="566293"/>
    <lineage>
        <taxon>Bacteria</taxon>
        <taxon>Pseudomonadati</taxon>
        <taxon>Pseudomonadota</taxon>
        <taxon>Gammaproteobacteria</taxon>
        <taxon>Vibrionales</taxon>
        <taxon>Vibrionaceae</taxon>
        <taxon>Aliivibrio</taxon>
    </lineage>
</organism>
<evidence type="ECO:0000256" key="1">
    <source>
        <dbReference type="SAM" id="MobiDB-lite"/>
    </source>
</evidence>
<dbReference type="AlphaFoldDB" id="A0A2S7X6H5"/>
<feature type="non-terminal residue" evidence="2">
    <location>
        <position position="702"/>
    </location>
</feature>
<evidence type="ECO:0008006" key="4">
    <source>
        <dbReference type="Google" id="ProtNLM"/>
    </source>
</evidence>
<dbReference type="NCBIfam" id="NF012196">
    <property type="entry name" value="Ig_like_ice"/>
    <property type="match status" value="4"/>
</dbReference>
<comment type="caution">
    <text evidence="2">The sequence shown here is derived from an EMBL/GenBank/DDBJ whole genome shotgun (WGS) entry which is preliminary data.</text>
</comment>
<protein>
    <recommendedName>
        <fullName evidence="4">Ig-like domain-containing protein</fullName>
    </recommendedName>
</protein>
<feature type="compositionally biased region" description="Low complexity" evidence="1">
    <location>
        <begin position="69"/>
        <end position="84"/>
    </location>
</feature>
<evidence type="ECO:0000313" key="2">
    <source>
        <dbReference type="EMBL" id="PQJ86725.1"/>
    </source>
</evidence>
<dbReference type="Gene3D" id="2.60.40.10">
    <property type="entry name" value="Immunoglobulins"/>
    <property type="match status" value="4"/>
</dbReference>
<accession>A0A2S7X6H5</accession>
<feature type="region of interest" description="Disordered" evidence="1">
    <location>
        <begin position="67"/>
        <end position="89"/>
    </location>
</feature>
<dbReference type="InterPro" id="IPR013783">
    <property type="entry name" value="Ig-like_fold"/>
</dbReference>
<proteinExistence type="predicted"/>